<gene>
    <name evidence="3" type="ORF">UFOPK3543_02803</name>
</gene>
<feature type="transmembrane region" description="Helical" evidence="1">
    <location>
        <begin position="232"/>
        <end position="253"/>
    </location>
</feature>
<sequence length="285" mass="30095">MLERANADLSLRGMGTTLCVLALVDDDTGEPSLILANVGDSRIYQYGNGVLDQRTDDHSVVAEMMRQGRITVEEAGRHPQRNILTRALGIDAGVQIDVWRVTPAPGQRWMLCSDGLFNEVDDETLASVLASHADPADAANELVRRANAGGGRDNITVLIVDVIDHDDHAVITAPAEVVEADADVPEAARAAVPHRVPVVAASTVGRESASVAEPAQSHKASLVRRAVDSWRVLLFASAFVALAAAAVISWRVLSDASSVIEPPLPTTLVSVTAVPETSPAATVAR</sequence>
<dbReference type="InterPro" id="IPR001932">
    <property type="entry name" value="PPM-type_phosphatase-like_dom"/>
</dbReference>
<dbReference type="Gene3D" id="3.60.40.10">
    <property type="entry name" value="PPM-type phosphatase domain"/>
    <property type="match status" value="1"/>
</dbReference>
<dbReference type="EMBL" id="CAFBMH010000158">
    <property type="protein sequence ID" value="CAB4933404.1"/>
    <property type="molecule type" value="Genomic_DNA"/>
</dbReference>
<dbReference type="CDD" id="cd00143">
    <property type="entry name" value="PP2Cc"/>
    <property type="match status" value="1"/>
</dbReference>
<dbReference type="PANTHER" id="PTHR47992">
    <property type="entry name" value="PROTEIN PHOSPHATASE"/>
    <property type="match status" value="1"/>
</dbReference>
<dbReference type="AlphaFoldDB" id="A0A6J7IT06"/>
<dbReference type="InterPro" id="IPR036457">
    <property type="entry name" value="PPM-type-like_dom_sf"/>
</dbReference>
<keyword evidence="1" id="KW-1133">Transmembrane helix</keyword>
<dbReference type="GO" id="GO:0004722">
    <property type="term" value="F:protein serine/threonine phosphatase activity"/>
    <property type="evidence" value="ECO:0007669"/>
    <property type="project" value="InterPro"/>
</dbReference>
<evidence type="ECO:0000256" key="1">
    <source>
        <dbReference type="SAM" id="Phobius"/>
    </source>
</evidence>
<dbReference type="SMART" id="SM00331">
    <property type="entry name" value="PP2C_SIG"/>
    <property type="match status" value="1"/>
</dbReference>
<evidence type="ECO:0000313" key="3">
    <source>
        <dbReference type="EMBL" id="CAB4933404.1"/>
    </source>
</evidence>
<accession>A0A6J7IT06</accession>
<dbReference type="SUPFAM" id="SSF81606">
    <property type="entry name" value="PP2C-like"/>
    <property type="match status" value="1"/>
</dbReference>
<keyword evidence="1" id="KW-0812">Transmembrane</keyword>
<name>A0A6J7IT06_9ZZZZ</name>
<organism evidence="3">
    <name type="scientific">freshwater metagenome</name>
    <dbReference type="NCBI Taxonomy" id="449393"/>
    <lineage>
        <taxon>unclassified sequences</taxon>
        <taxon>metagenomes</taxon>
        <taxon>ecological metagenomes</taxon>
    </lineage>
</organism>
<evidence type="ECO:0000259" key="2">
    <source>
        <dbReference type="PROSITE" id="PS51746"/>
    </source>
</evidence>
<reference evidence="3" key="1">
    <citation type="submission" date="2020-05" db="EMBL/GenBank/DDBJ databases">
        <authorList>
            <person name="Chiriac C."/>
            <person name="Salcher M."/>
            <person name="Ghai R."/>
            <person name="Kavagutti S V."/>
        </authorList>
    </citation>
    <scope>NUCLEOTIDE SEQUENCE</scope>
</reference>
<keyword evidence="1" id="KW-0472">Membrane</keyword>
<proteinExistence type="predicted"/>
<dbReference type="PROSITE" id="PS51746">
    <property type="entry name" value="PPM_2"/>
    <property type="match status" value="1"/>
</dbReference>
<feature type="domain" description="PPM-type phosphatase" evidence="2">
    <location>
        <begin position="1"/>
        <end position="162"/>
    </location>
</feature>
<protein>
    <submittedName>
        <fullName evidence="3">Unannotated protein</fullName>
    </submittedName>
</protein>
<dbReference type="InterPro" id="IPR015655">
    <property type="entry name" value="PP2C"/>
</dbReference>